<dbReference type="EMBL" id="LNIX01000006">
    <property type="protein sequence ID" value="OXA53107.1"/>
    <property type="molecule type" value="Genomic_DNA"/>
</dbReference>
<accession>A0A226E7Z2</accession>
<dbReference type="AlphaFoldDB" id="A0A226E7Z2"/>
<sequence>MSSNRNTRRISQRNFETLLCEVETLDEIIVSEVEESGNLLGDSSTNTRTDNEYANYSPQGDTRHDLDREVIYSSSEYDSDLEEDTPRDFKSDLVSWVVKHQINGVAVDDLLQLLAFHTPKINLPKSYKTLMKTPVNYDIDIIDGGEYYHFGLERQLQRLSRGRNFIDKFENIEIKIGIDGLPISRSSKKQFWPILASTDSFNNGKPFLVGLYYSAFCKPGNSDQLVGQLVVELKTLYETGIEINGLTRTISVKCFIADAPARNFIKNCVTFNAYNGCDRCTQKGKWLGRVIFDRLDAPLRNDEDFRKQLYPNHQVRSSCLSELGIGMVSCFVLDYMHLVCLGVTRKLISCWKNGPIPLRIGRQNIAQISERLLACKNFIPSEFNRKPRSLCELEYWKATEYRTFLLYLGPVVLKGILPQEKYEHFLQLSIAIRTLLSESYDWYDYAGKLLCAFVQKN</sequence>
<reference evidence="2 3" key="1">
    <citation type="submission" date="2015-12" db="EMBL/GenBank/DDBJ databases">
        <title>The genome of Folsomia candida.</title>
        <authorList>
            <person name="Faddeeva A."/>
            <person name="Derks M.F."/>
            <person name="Anvar Y."/>
            <person name="Smit S."/>
            <person name="Van Straalen N."/>
            <person name="Roelofs D."/>
        </authorList>
    </citation>
    <scope>NUCLEOTIDE SEQUENCE [LARGE SCALE GENOMIC DNA]</scope>
    <source>
        <strain evidence="2 3">VU population</strain>
        <tissue evidence="2">Whole body</tissue>
    </source>
</reference>
<feature type="compositionally biased region" description="Polar residues" evidence="1">
    <location>
        <begin position="41"/>
        <end position="60"/>
    </location>
</feature>
<organism evidence="2 3">
    <name type="scientific">Folsomia candida</name>
    <name type="common">Springtail</name>
    <dbReference type="NCBI Taxonomy" id="158441"/>
    <lineage>
        <taxon>Eukaryota</taxon>
        <taxon>Metazoa</taxon>
        <taxon>Ecdysozoa</taxon>
        <taxon>Arthropoda</taxon>
        <taxon>Hexapoda</taxon>
        <taxon>Collembola</taxon>
        <taxon>Entomobryomorpha</taxon>
        <taxon>Isotomoidea</taxon>
        <taxon>Isotomidae</taxon>
        <taxon>Proisotominae</taxon>
        <taxon>Folsomia</taxon>
    </lineage>
</organism>
<dbReference type="Proteomes" id="UP000198287">
    <property type="component" value="Unassembled WGS sequence"/>
</dbReference>
<dbReference type="OrthoDB" id="10053513at2759"/>
<proteinExistence type="predicted"/>
<evidence type="ECO:0000313" key="2">
    <source>
        <dbReference type="EMBL" id="OXA53107.1"/>
    </source>
</evidence>
<feature type="region of interest" description="Disordered" evidence="1">
    <location>
        <begin position="38"/>
        <end position="65"/>
    </location>
</feature>
<dbReference type="STRING" id="158441.A0A226E7Z2"/>
<evidence type="ECO:0000256" key="1">
    <source>
        <dbReference type="SAM" id="MobiDB-lite"/>
    </source>
</evidence>
<gene>
    <name evidence="2" type="ORF">Fcan01_12545</name>
</gene>
<name>A0A226E7Z2_FOLCA</name>
<evidence type="ECO:0008006" key="4">
    <source>
        <dbReference type="Google" id="ProtNLM"/>
    </source>
</evidence>
<protein>
    <recommendedName>
        <fullName evidence="4">Transposase domain-containing protein</fullName>
    </recommendedName>
</protein>
<evidence type="ECO:0000313" key="3">
    <source>
        <dbReference type="Proteomes" id="UP000198287"/>
    </source>
</evidence>
<dbReference type="PANTHER" id="PTHR33053">
    <property type="entry name" value="PROTEIN, PUTATIVE-RELATED"/>
    <property type="match status" value="1"/>
</dbReference>
<keyword evidence="3" id="KW-1185">Reference proteome</keyword>
<comment type="caution">
    <text evidence="2">The sequence shown here is derived from an EMBL/GenBank/DDBJ whole genome shotgun (WGS) entry which is preliminary data.</text>
</comment>